<dbReference type="GO" id="GO:0008171">
    <property type="term" value="F:O-methyltransferase activity"/>
    <property type="evidence" value="ECO:0007669"/>
    <property type="project" value="InterPro"/>
</dbReference>
<evidence type="ECO:0000256" key="4">
    <source>
        <dbReference type="PIRSR" id="PIRSR005739-1"/>
    </source>
</evidence>
<sequence length="370" mass="40466">MINRSAEPDSPPKLPPPRLARAVESVRAGLHRVRCKMVPPFAGVLDLTMGFAVSQTIFAAARLGIADVLAAGPLTAGQIAERIDADPDAVHRLLRVLATQHIFRQRRDGRFEMTSMAEPLRTDAPMSIRPLLMMLSHPLYWEQFGNLAQVVRTGRTTLESDHDMGLFEFLDQDPETARVFNDAMTCVTSLAIPPILAAYDFTQARTIVDVGGGNGQMLAAVLKSAPQSRGVLLEQASLESRARAVFRSAGVDDRVTISAGSFFDRVPTGGDIYLLKHVVHDWQDDQAAAVLRRVREAMSPLSKLLVVETVIPPGNTTHFGKLLDLDMMIFAGGRERSQQEISDLLTETGFELQRVVPTVTHLSLIEAVAA</sequence>
<keyword evidence="9" id="KW-1185">Reference proteome</keyword>
<keyword evidence="1 8" id="KW-0489">Methyltransferase</keyword>
<keyword evidence="2 8" id="KW-0808">Transferase</keyword>
<dbReference type="PROSITE" id="PS51683">
    <property type="entry name" value="SAM_OMT_II"/>
    <property type="match status" value="1"/>
</dbReference>
<dbReference type="InterPro" id="IPR016461">
    <property type="entry name" value="COMT-like"/>
</dbReference>
<feature type="domain" description="O-methyltransferase C-terminal" evidence="5">
    <location>
        <begin position="144"/>
        <end position="351"/>
    </location>
</feature>
<dbReference type="PANTHER" id="PTHR43712:SF2">
    <property type="entry name" value="O-METHYLTRANSFERASE CICE"/>
    <property type="match status" value="1"/>
</dbReference>
<evidence type="ECO:0000256" key="2">
    <source>
        <dbReference type="ARBA" id="ARBA00022679"/>
    </source>
</evidence>
<evidence type="ECO:0000313" key="9">
    <source>
        <dbReference type="Proteomes" id="UP000465622"/>
    </source>
</evidence>
<dbReference type="GO" id="GO:0046983">
    <property type="term" value="F:protein dimerization activity"/>
    <property type="evidence" value="ECO:0007669"/>
    <property type="project" value="InterPro"/>
</dbReference>
<dbReference type="Gene3D" id="1.10.10.10">
    <property type="entry name" value="Winged helix-like DNA-binding domain superfamily/Winged helix DNA-binding domain"/>
    <property type="match status" value="1"/>
</dbReference>
<evidence type="ECO:0000313" key="7">
    <source>
        <dbReference type="EMBL" id="BBX37644.1"/>
    </source>
</evidence>
<keyword evidence="3" id="KW-0949">S-adenosyl-L-methionine</keyword>
<dbReference type="Proteomes" id="UP000465622">
    <property type="component" value="Chromosome"/>
</dbReference>
<evidence type="ECO:0000259" key="6">
    <source>
        <dbReference type="Pfam" id="PF08100"/>
    </source>
</evidence>
<dbReference type="PANTHER" id="PTHR43712">
    <property type="entry name" value="PUTATIVE (AFU_ORTHOLOGUE AFUA_4G14580)-RELATED"/>
    <property type="match status" value="1"/>
</dbReference>
<dbReference type="GO" id="GO:0032259">
    <property type="term" value="P:methylation"/>
    <property type="evidence" value="ECO:0007669"/>
    <property type="project" value="UniProtKB-KW"/>
</dbReference>
<dbReference type="Gene3D" id="3.40.50.150">
    <property type="entry name" value="Vaccinia Virus protein VP39"/>
    <property type="match status" value="1"/>
</dbReference>
<evidence type="ECO:0000259" key="5">
    <source>
        <dbReference type="Pfam" id="PF00891"/>
    </source>
</evidence>
<dbReference type="InterPro" id="IPR036390">
    <property type="entry name" value="WH_DNA-bd_sf"/>
</dbReference>
<dbReference type="SUPFAM" id="SSF53335">
    <property type="entry name" value="S-adenosyl-L-methionine-dependent methyltransferases"/>
    <property type="match status" value="1"/>
</dbReference>
<gene>
    <name evidence="8" type="primary">mmcR_2</name>
    <name evidence="8" type="ORF">hbim_06318</name>
    <name evidence="7" type="ORF">MMAGJ_69260</name>
</gene>
<dbReference type="Proteomes" id="UP001241092">
    <property type="component" value="Chromosome"/>
</dbReference>
<dbReference type="SUPFAM" id="SSF46785">
    <property type="entry name" value="Winged helix' DNA-binding domain"/>
    <property type="match status" value="1"/>
</dbReference>
<feature type="domain" description="O-methyltransferase dimerisation" evidence="6">
    <location>
        <begin position="46"/>
        <end position="118"/>
    </location>
</feature>
<proteinExistence type="predicted"/>
<dbReference type="InterPro" id="IPR001077">
    <property type="entry name" value="COMT_C"/>
</dbReference>
<dbReference type="InterPro" id="IPR011991">
    <property type="entry name" value="ArsR-like_HTH"/>
</dbReference>
<dbReference type="InterPro" id="IPR029063">
    <property type="entry name" value="SAM-dependent_MTases_sf"/>
</dbReference>
<protein>
    <submittedName>
        <fullName evidence="7">Hydroxyneurosporene-O-methyltransferase</fullName>
    </submittedName>
    <submittedName>
        <fullName evidence="8">Mitomycin biosynthesis 6-O-methyltransferase</fullName>
        <ecNumber evidence="8">2.1.1.316</ecNumber>
    </submittedName>
</protein>
<accession>A0AAI8U0E7</accession>
<evidence type="ECO:0000313" key="10">
    <source>
        <dbReference type="Proteomes" id="UP001241092"/>
    </source>
</evidence>
<organism evidence="8 10">
    <name type="scientific">Mycolicibacterium mageritense</name>
    <name type="common">Mycobacterium mageritense</name>
    <dbReference type="NCBI Taxonomy" id="53462"/>
    <lineage>
        <taxon>Bacteria</taxon>
        <taxon>Bacillati</taxon>
        <taxon>Actinomycetota</taxon>
        <taxon>Actinomycetes</taxon>
        <taxon>Mycobacteriales</taxon>
        <taxon>Mycobacteriaceae</taxon>
        <taxon>Mycolicibacterium</taxon>
    </lineage>
</organism>
<evidence type="ECO:0000256" key="1">
    <source>
        <dbReference type="ARBA" id="ARBA00022603"/>
    </source>
</evidence>
<dbReference type="RefSeq" id="WP_036439508.1">
    <property type="nucleotide sequence ID" value="NZ_AP022567.1"/>
</dbReference>
<dbReference type="InterPro" id="IPR012967">
    <property type="entry name" value="COMT_dimerisation"/>
</dbReference>
<dbReference type="EC" id="2.1.1.316" evidence="8"/>
<dbReference type="CDD" id="cd00090">
    <property type="entry name" value="HTH_ARSR"/>
    <property type="match status" value="1"/>
</dbReference>
<dbReference type="Pfam" id="PF00891">
    <property type="entry name" value="Methyltransf_2"/>
    <property type="match status" value="1"/>
</dbReference>
<dbReference type="InterPro" id="IPR036388">
    <property type="entry name" value="WH-like_DNA-bd_sf"/>
</dbReference>
<reference evidence="7" key="2">
    <citation type="submission" date="2020-02" db="EMBL/GenBank/DDBJ databases">
        <authorList>
            <person name="Matsumoto Y."/>
            <person name="Kinjo T."/>
            <person name="Motooka D."/>
            <person name="Nabeya D."/>
            <person name="Jung N."/>
            <person name="Uechi K."/>
            <person name="Horii T."/>
            <person name="Iida T."/>
            <person name="Fujita J."/>
            <person name="Nakamura S."/>
        </authorList>
    </citation>
    <scope>NUCLEOTIDE SEQUENCE</scope>
    <source>
        <strain evidence="7">JCM 12375</strain>
    </source>
</reference>
<evidence type="ECO:0000256" key="3">
    <source>
        <dbReference type="ARBA" id="ARBA00022691"/>
    </source>
</evidence>
<dbReference type="AlphaFoldDB" id="A0AAI8U0E7"/>
<dbReference type="PIRSF" id="PIRSF005739">
    <property type="entry name" value="O-mtase"/>
    <property type="match status" value="1"/>
</dbReference>
<dbReference type="EMBL" id="AP022567">
    <property type="protein sequence ID" value="BBX37644.1"/>
    <property type="molecule type" value="Genomic_DNA"/>
</dbReference>
<dbReference type="Pfam" id="PF08100">
    <property type="entry name" value="Dimerisation"/>
    <property type="match status" value="1"/>
</dbReference>
<reference evidence="8" key="3">
    <citation type="submission" date="2023-03" db="EMBL/GenBank/DDBJ databases">
        <title>Draft genome sequence of a Mycolicibacterium mageritense strain H4_3_1 isolated from a hybrid biological-inorganic system reactor.</title>
        <authorList>
            <person name="Feng X."/>
            <person name="Kazama D."/>
            <person name="Sato K."/>
            <person name="Kobayashi H."/>
        </authorList>
    </citation>
    <scope>NUCLEOTIDE SEQUENCE</scope>
    <source>
        <strain evidence="8">H4_3_1</strain>
    </source>
</reference>
<dbReference type="EMBL" id="AP027452">
    <property type="protein sequence ID" value="BDY32354.1"/>
    <property type="molecule type" value="Genomic_DNA"/>
</dbReference>
<name>A0AAI8U0E7_MYCME</name>
<evidence type="ECO:0000313" key="8">
    <source>
        <dbReference type="EMBL" id="BDY32354.1"/>
    </source>
</evidence>
<reference evidence="7 9" key="1">
    <citation type="journal article" date="2019" name="Emerg. Microbes Infect.">
        <title>Comprehensive subspecies identification of 175 nontuberculous mycobacteria species based on 7547 genomic profiles.</title>
        <authorList>
            <person name="Matsumoto Y."/>
            <person name="Kinjo T."/>
            <person name="Motooka D."/>
            <person name="Nabeya D."/>
            <person name="Jung N."/>
            <person name="Uechi K."/>
            <person name="Horii T."/>
            <person name="Iida T."/>
            <person name="Fujita J."/>
            <person name="Nakamura S."/>
        </authorList>
    </citation>
    <scope>NUCLEOTIDE SEQUENCE [LARGE SCALE GENOMIC DNA]</scope>
    <source>
        <strain evidence="7 9">JCM 12375</strain>
    </source>
</reference>
<feature type="active site" description="Proton acceptor" evidence="4">
    <location>
        <position position="280"/>
    </location>
</feature>